<dbReference type="Pfam" id="PF00480">
    <property type="entry name" value="ROK"/>
    <property type="match status" value="1"/>
</dbReference>
<feature type="non-terminal residue" evidence="1">
    <location>
        <position position="1"/>
    </location>
</feature>
<dbReference type="SUPFAM" id="SSF53067">
    <property type="entry name" value="Actin-like ATPase domain"/>
    <property type="match status" value="1"/>
</dbReference>
<dbReference type="InterPro" id="IPR000600">
    <property type="entry name" value="ROK"/>
</dbReference>
<evidence type="ECO:0000313" key="1">
    <source>
        <dbReference type="EMBL" id="GAI00492.1"/>
    </source>
</evidence>
<name>X1K0G9_9ZZZZ</name>
<sequence length="117" mass="12851">VGIDLGGTNIKIGCFDSKLNLICKTSEAIKADMGPQVVVDKIAQTTEKLLADNSLSFEQIEAVGIGAPGPSNITEGVIIAAPNLPKFRNTPLRWSWLRHRLRRSPFVRRRTFCHPGI</sequence>
<dbReference type="PANTHER" id="PTHR18964:SF149">
    <property type="entry name" value="BIFUNCTIONAL UDP-N-ACETYLGLUCOSAMINE 2-EPIMERASE_N-ACETYLMANNOSAMINE KINASE"/>
    <property type="match status" value="1"/>
</dbReference>
<protein>
    <recommendedName>
        <fullName evidence="2">ROK family protein</fullName>
    </recommendedName>
</protein>
<proteinExistence type="predicted"/>
<comment type="caution">
    <text evidence="1">The sequence shown here is derived from an EMBL/GenBank/DDBJ whole genome shotgun (WGS) entry which is preliminary data.</text>
</comment>
<dbReference type="CDD" id="cd23763">
    <property type="entry name" value="ASKHA_ATPase_ROK"/>
    <property type="match status" value="1"/>
</dbReference>
<dbReference type="EMBL" id="BARU01046243">
    <property type="protein sequence ID" value="GAI00492.1"/>
    <property type="molecule type" value="Genomic_DNA"/>
</dbReference>
<evidence type="ECO:0008006" key="2">
    <source>
        <dbReference type="Google" id="ProtNLM"/>
    </source>
</evidence>
<accession>X1K0G9</accession>
<dbReference type="PANTHER" id="PTHR18964">
    <property type="entry name" value="ROK (REPRESSOR, ORF, KINASE) FAMILY"/>
    <property type="match status" value="1"/>
</dbReference>
<dbReference type="InterPro" id="IPR043129">
    <property type="entry name" value="ATPase_NBD"/>
</dbReference>
<dbReference type="AlphaFoldDB" id="X1K0G9"/>
<reference evidence="1" key="1">
    <citation type="journal article" date="2014" name="Front. Microbiol.">
        <title>High frequency of phylogenetically diverse reductive dehalogenase-homologous genes in deep subseafloor sedimentary metagenomes.</title>
        <authorList>
            <person name="Kawai M."/>
            <person name="Futagami T."/>
            <person name="Toyoda A."/>
            <person name="Takaki Y."/>
            <person name="Nishi S."/>
            <person name="Hori S."/>
            <person name="Arai W."/>
            <person name="Tsubouchi T."/>
            <person name="Morono Y."/>
            <person name="Uchiyama I."/>
            <person name="Ito T."/>
            <person name="Fujiyama A."/>
            <person name="Inagaki F."/>
            <person name="Takami H."/>
        </authorList>
    </citation>
    <scope>NUCLEOTIDE SEQUENCE</scope>
    <source>
        <strain evidence="1">Expedition CK06-06</strain>
    </source>
</reference>
<gene>
    <name evidence="1" type="ORF">S03H2_69840</name>
</gene>
<organism evidence="1">
    <name type="scientific">marine sediment metagenome</name>
    <dbReference type="NCBI Taxonomy" id="412755"/>
    <lineage>
        <taxon>unclassified sequences</taxon>
        <taxon>metagenomes</taxon>
        <taxon>ecological metagenomes</taxon>
    </lineage>
</organism>
<dbReference type="Gene3D" id="3.30.420.40">
    <property type="match status" value="1"/>
</dbReference>